<dbReference type="EMBL" id="SPHZ02000001">
    <property type="protein sequence ID" value="KAF0931079.1"/>
    <property type="molecule type" value="Genomic_DNA"/>
</dbReference>
<evidence type="ECO:0000313" key="3">
    <source>
        <dbReference type="Proteomes" id="UP000479710"/>
    </source>
</evidence>
<protein>
    <submittedName>
        <fullName evidence="2">Uncharacterized protein</fullName>
    </submittedName>
</protein>
<reference evidence="2 3" key="1">
    <citation type="submission" date="2019-11" db="EMBL/GenBank/DDBJ databases">
        <title>Whole genome sequence of Oryza granulata.</title>
        <authorList>
            <person name="Li W."/>
        </authorList>
    </citation>
    <scope>NUCLEOTIDE SEQUENCE [LARGE SCALE GENOMIC DNA]</scope>
    <source>
        <strain evidence="3">cv. Menghai</strain>
        <tissue evidence="2">Leaf</tissue>
    </source>
</reference>
<proteinExistence type="predicted"/>
<dbReference type="AlphaFoldDB" id="A0A6G1F2L3"/>
<sequence>MTPDSALPKAHKTVGKRGAQIAAAGRARPPKHASAHAGANRWASPSRGESGGAAARAGGILLVGRDAFSNNGKLACI</sequence>
<evidence type="ECO:0000256" key="1">
    <source>
        <dbReference type="SAM" id="MobiDB-lite"/>
    </source>
</evidence>
<evidence type="ECO:0000313" key="2">
    <source>
        <dbReference type="EMBL" id="KAF0931079.1"/>
    </source>
</evidence>
<name>A0A6G1F2L3_9ORYZ</name>
<organism evidence="2 3">
    <name type="scientific">Oryza meyeriana var. granulata</name>
    <dbReference type="NCBI Taxonomy" id="110450"/>
    <lineage>
        <taxon>Eukaryota</taxon>
        <taxon>Viridiplantae</taxon>
        <taxon>Streptophyta</taxon>
        <taxon>Embryophyta</taxon>
        <taxon>Tracheophyta</taxon>
        <taxon>Spermatophyta</taxon>
        <taxon>Magnoliopsida</taxon>
        <taxon>Liliopsida</taxon>
        <taxon>Poales</taxon>
        <taxon>Poaceae</taxon>
        <taxon>BOP clade</taxon>
        <taxon>Oryzoideae</taxon>
        <taxon>Oryzeae</taxon>
        <taxon>Oryzinae</taxon>
        <taxon>Oryza</taxon>
        <taxon>Oryza meyeriana</taxon>
    </lineage>
</organism>
<keyword evidence="3" id="KW-1185">Reference proteome</keyword>
<feature type="region of interest" description="Disordered" evidence="1">
    <location>
        <begin position="1"/>
        <end position="54"/>
    </location>
</feature>
<feature type="compositionally biased region" description="Low complexity" evidence="1">
    <location>
        <begin position="16"/>
        <end position="27"/>
    </location>
</feature>
<gene>
    <name evidence="2" type="ORF">E2562_002446</name>
</gene>
<comment type="caution">
    <text evidence="2">The sequence shown here is derived from an EMBL/GenBank/DDBJ whole genome shotgun (WGS) entry which is preliminary data.</text>
</comment>
<dbReference type="Proteomes" id="UP000479710">
    <property type="component" value="Unassembled WGS sequence"/>
</dbReference>
<feature type="compositionally biased region" description="Low complexity" evidence="1">
    <location>
        <begin position="43"/>
        <end position="54"/>
    </location>
</feature>
<accession>A0A6G1F2L3</accession>